<proteinExistence type="inferred from homology"/>
<dbReference type="InterPro" id="IPR036291">
    <property type="entry name" value="NAD(P)-bd_dom_sf"/>
</dbReference>
<dbReference type="PANTHER" id="PTHR42760:SF133">
    <property type="entry name" value="3-OXOACYL-[ACYL-CARRIER-PROTEIN] REDUCTASE"/>
    <property type="match status" value="1"/>
</dbReference>
<evidence type="ECO:0000256" key="2">
    <source>
        <dbReference type="ARBA" id="ARBA00023002"/>
    </source>
</evidence>
<comment type="caution">
    <text evidence="3">The sequence shown here is derived from an EMBL/GenBank/DDBJ whole genome shotgun (WGS) entry which is preliminary data.</text>
</comment>
<dbReference type="PRINTS" id="PR00081">
    <property type="entry name" value="GDHRDH"/>
</dbReference>
<dbReference type="Pfam" id="PF13561">
    <property type="entry name" value="adh_short_C2"/>
    <property type="match status" value="1"/>
</dbReference>
<dbReference type="SUPFAM" id="SSF51735">
    <property type="entry name" value="NAD(P)-binding Rossmann-fold domains"/>
    <property type="match status" value="1"/>
</dbReference>
<accession>A0ABT8LDR4</accession>
<evidence type="ECO:0000313" key="4">
    <source>
        <dbReference type="Proteomes" id="UP001172083"/>
    </source>
</evidence>
<dbReference type="Proteomes" id="UP001172083">
    <property type="component" value="Unassembled WGS sequence"/>
</dbReference>
<organism evidence="3 4">
    <name type="scientific">Agaribacillus aureus</name>
    <dbReference type="NCBI Taxonomy" id="3051825"/>
    <lineage>
        <taxon>Bacteria</taxon>
        <taxon>Pseudomonadati</taxon>
        <taxon>Bacteroidota</taxon>
        <taxon>Cytophagia</taxon>
        <taxon>Cytophagales</taxon>
        <taxon>Splendidivirgaceae</taxon>
        <taxon>Agaribacillus</taxon>
    </lineage>
</organism>
<sequence>MKDKVFIVTGSSGIAAETIKLILTAGGKVYYVGRDRERCKALQTDLATNNLQADYVAGDLTNPETTTRLVGACLDKHGRIDGLFNVAGISGRSFGDGPIHECTEEGWEITLTTNVTTQYRMCREVVKQMLKQDCDSDGLRGTILNMSSILGISPEPKFFSTIGYAAAKGAIISMSKSMASRYAADKIRVNVVAPGLALTRMSERASKNDQIVQFMKTKQPLVGDVMDAKDVAASCVFLLSNQSKVITGEVLKIDAGWSISG</sequence>
<protein>
    <submittedName>
        <fullName evidence="3">SDR family oxidoreductase</fullName>
        <ecNumber evidence="3">1.-.-.-</ecNumber>
    </submittedName>
</protein>
<evidence type="ECO:0000313" key="3">
    <source>
        <dbReference type="EMBL" id="MDN5214910.1"/>
    </source>
</evidence>
<evidence type="ECO:0000256" key="1">
    <source>
        <dbReference type="ARBA" id="ARBA00006484"/>
    </source>
</evidence>
<dbReference type="Gene3D" id="3.40.50.720">
    <property type="entry name" value="NAD(P)-binding Rossmann-like Domain"/>
    <property type="match status" value="1"/>
</dbReference>
<dbReference type="CDD" id="cd05233">
    <property type="entry name" value="SDR_c"/>
    <property type="match status" value="1"/>
</dbReference>
<keyword evidence="2 3" id="KW-0560">Oxidoreductase</keyword>
<name>A0ABT8LDR4_9BACT</name>
<gene>
    <name evidence="3" type="ORF">QQ020_22710</name>
</gene>
<dbReference type="PRINTS" id="PR00080">
    <property type="entry name" value="SDRFAMILY"/>
</dbReference>
<dbReference type="RefSeq" id="WP_346760248.1">
    <property type="nucleotide sequence ID" value="NZ_JAUJEB010000005.1"/>
</dbReference>
<keyword evidence="4" id="KW-1185">Reference proteome</keyword>
<comment type="similarity">
    <text evidence="1">Belongs to the short-chain dehydrogenases/reductases (SDR) family.</text>
</comment>
<dbReference type="InterPro" id="IPR002347">
    <property type="entry name" value="SDR_fam"/>
</dbReference>
<dbReference type="EMBL" id="JAUJEB010000005">
    <property type="protein sequence ID" value="MDN5214910.1"/>
    <property type="molecule type" value="Genomic_DNA"/>
</dbReference>
<dbReference type="EC" id="1.-.-.-" evidence="3"/>
<dbReference type="GO" id="GO:0016491">
    <property type="term" value="F:oxidoreductase activity"/>
    <property type="evidence" value="ECO:0007669"/>
    <property type="project" value="UniProtKB-KW"/>
</dbReference>
<dbReference type="PANTHER" id="PTHR42760">
    <property type="entry name" value="SHORT-CHAIN DEHYDROGENASES/REDUCTASES FAMILY MEMBER"/>
    <property type="match status" value="1"/>
</dbReference>
<reference evidence="3" key="1">
    <citation type="submission" date="2023-06" db="EMBL/GenBank/DDBJ databases">
        <title>Genomic of Agaribacillus aureum.</title>
        <authorList>
            <person name="Wang G."/>
        </authorList>
    </citation>
    <scope>NUCLEOTIDE SEQUENCE</scope>
    <source>
        <strain evidence="3">BMA12</strain>
    </source>
</reference>